<dbReference type="Gene3D" id="2.160.10.10">
    <property type="entry name" value="Hexapeptide repeat proteins"/>
    <property type="match status" value="1"/>
</dbReference>
<reference evidence="1 2" key="1">
    <citation type="journal article" date="2017" name="BMC Genomics">
        <title>Comparative genomic and phylogenomic analyses of the Bifidobacteriaceae family.</title>
        <authorList>
            <person name="Lugli G.A."/>
            <person name="Milani C."/>
            <person name="Turroni F."/>
            <person name="Duranti S."/>
            <person name="Mancabelli L."/>
            <person name="Mangifesta M."/>
            <person name="Ferrario C."/>
            <person name="Modesto M."/>
            <person name="Mattarelli P."/>
            <person name="Jiri K."/>
            <person name="van Sinderen D."/>
            <person name="Ventura M."/>
        </authorList>
    </citation>
    <scope>NUCLEOTIDE SEQUENCE [LARGE SCALE GENOMIC DNA]</scope>
    <source>
        <strain evidence="1 2">LMG 21773</strain>
    </source>
</reference>
<evidence type="ECO:0000313" key="2">
    <source>
        <dbReference type="Proteomes" id="UP000228976"/>
    </source>
</evidence>
<organism evidence="1 2">
    <name type="scientific">Aeriscardovia aeriphila</name>
    <dbReference type="NCBI Taxonomy" id="218139"/>
    <lineage>
        <taxon>Bacteria</taxon>
        <taxon>Bacillati</taxon>
        <taxon>Actinomycetota</taxon>
        <taxon>Actinomycetes</taxon>
        <taxon>Bifidobacteriales</taxon>
        <taxon>Bifidobacteriaceae</taxon>
        <taxon>Aeriscardovia</taxon>
    </lineage>
</organism>
<dbReference type="Proteomes" id="UP000228976">
    <property type="component" value="Unassembled WGS sequence"/>
</dbReference>
<dbReference type="EMBL" id="MWWU01000002">
    <property type="protein sequence ID" value="OZG56005.1"/>
    <property type="molecule type" value="Genomic_DNA"/>
</dbReference>
<keyword evidence="2" id="KW-1185">Reference proteome</keyword>
<name>A0A261FAE6_9BIFI</name>
<dbReference type="SUPFAM" id="SSF51161">
    <property type="entry name" value="Trimeric LpxA-like enzymes"/>
    <property type="match status" value="1"/>
</dbReference>
<comment type="caution">
    <text evidence="1">The sequence shown here is derived from an EMBL/GenBank/DDBJ whole genome shotgun (WGS) entry which is preliminary data.</text>
</comment>
<dbReference type="AlphaFoldDB" id="A0A261FAE6"/>
<evidence type="ECO:0008006" key="3">
    <source>
        <dbReference type="Google" id="ProtNLM"/>
    </source>
</evidence>
<gene>
    <name evidence="1" type="ORF">AEAE_0493</name>
</gene>
<protein>
    <recommendedName>
        <fullName evidence="3">Serine acetyltransferase</fullName>
    </recommendedName>
</protein>
<proteinExistence type="predicted"/>
<accession>A0A261FAE6</accession>
<evidence type="ECO:0000313" key="1">
    <source>
        <dbReference type="EMBL" id="OZG56005.1"/>
    </source>
</evidence>
<sequence length="39" mass="4254">MAVVTKDIPAHSIAVGMPVRVIRQIDDVKDAAAFQQYAQ</sequence>
<dbReference type="InterPro" id="IPR011004">
    <property type="entry name" value="Trimer_LpxA-like_sf"/>
</dbReference>